<name>L8PPM5_STRVR</name>
<protein>
    <recommendedName>
        <fullName evidence="1">Polysaccharide pyruvyl transferase domain-containing protein</fullName>
    </recommendedName>
</protein>
<reference evidence="2 3" key="1">
    <citation type="journal article" date="2013" name="Genome Announc.">
        <title>Draft Genome Sequence of Streptomyces viridochromogenes Strain Tu57, Producer of Avilamycin.</title>
        <authorList>
            <person name="Gruning B.A."/>
            <person name="Erxleben A."/>
            <person name="Hahnlein A."/>
            <person name="Gunther S."/>
        </authorList>
    </citation>
    <scope>NUCLEOTIDE SEQUENCE [LARGE SCALE GENOMIC DNA]</scope>
    <source>
        <strain evidence="2 3">Tue57</strain>
    </source>
</reference>
<accession>L8PPM5</accession>
<proteinExistence type="predicted"/>
<organism evidence="2 3">
    <name type="scientific">Streptomyces viridochromogenes Tue57</name>
    <dbReference type="NCBI Taxonomy" id="1160705"/>
    <lineage>
        <taxon>Bacteria</taxon>
        <taxon>Bacillati</taxon>
        <taxon>Actinomycetota</taxon>
        <taxon>Actinomycetes</taxon>
        <taxon>Kitasatosporales</taxon>
        <taxon>Streptomycetaceae</taxon>
        <taxon>Streptomyces</taxon>
    </lineage>
</organism>
<sequence length="308" mass="33857">MTARVLGRDRMPKILLTGWFSFWDGEVTAGDVLALRRVQELLGRAGLAYDTVWSPGYAGAALHLDDVRPREYSHLLFVCGPVHGPQVAELHRRFDHCRRVAVGTSVVDPADPAVTGFHRVLARDAPGREPVRDLSASAPPVSPVPVVGVILTHGQREYGGRRRHEEVADTVTRWLGGMDCAPVELETRLDSRDWRLSTTADQLQSVLPRMDCVVTDRLHGLVLALRAGTPALAVDPVVGGAKVTAQARACDWPALVPAEQLDAGELDRWWEWCLADGREAARRRRRAFLEEPPADGTEGLLDALFARP</sequence>
<evidence type="ECO:0000259" key="1">
    <source>
        <dbReference type="Pfam" id="PF04230"/>
    </source>
</evidence>
<comment type="caution">
    <text evidence="2">The sequence shown here is derived from an EMBL/GenBank/DDBJ whole genome shotgun (WGS) entry which is preliminary data.</text>
</comment>
<dbReference type="InterPro" id="IPR007345">
    <property type="entry name" value="Polysacch_pyruvyl_Trfase"/>
</dbReference>
<dbReference type="Pfam" id="PF04230">
    <property type="entry name" value="PS_pyruv_trans"/>
    <property type="match status" value="1"/>
</dbReference>
<dbReference type="AlphaFoldDB" id="L8PPM5"/>
<dbReference type="Proteomes" id="UP000011205">
    <property type="component" value="Unassembled WGS sequence"/>
</dbReference>
<evidence type="ECO:0000313" key="3">
    <source>
        <dbReference type="Proteomes" id="UP000011205"/>
    </source>
</evidence>
<dbReference type="PATRIC" id="fig|1160705.3.peg.573"/>
<gene>
    <name evidence="2" type="ORF">STVIR_0578</name>
</gene>
<evidence type="ECO:0000313" key="2">
    <source>
        <dbReference type="EMBL" id="ELS58455.1"/>
    </source>
</evidence>
<feature type="domain" description="Polysaccharide pyruvyl transferase" evidence="1">
    <location>
        <begin position="199"/>
        <end position="235"/>
    </location>
</feature>
<dbReference type="EMBL" id="AMLP01000022">
    <property type="protein sequence ID" value="ELS58455.1"/>
    <property type="molecule type" value="Genomic_DNA"/>
</dbReference>